<feature type="transmembrane region" description="Helical" evidence="4">
    <location>
        <begin position="365"/>
        <end position="384"/>
    </location>
</feature>
<sequence length="397" mass="41466">MPRNVWLLMLAQAASMSATPIMVLLGGLVGAALAPSPELATAPIAIMVLGLASSVIPVGLLGRRYGRRRVFLLGSLVGALAGLLAAAGVYLNHFGLFCLGALLLGAAGAVVQQYRFAAMESVAPADAPRAASRVLLGGLVAAVLGPELALLGSSVIEGSYAGAFLLLSLIALCGGAILWGYRNDAQWQAAADSQQPEPERSFGELMSQPALWAALGAAAIGYGMMSLIMTATPLHMHHMEHHSLADTKWVIQSHIIAMYLPSFFSGLLVARFGHGAMMLLGLAAYGATIMMALSGSALLNYWTALVLLGIGWNLLFVAGTSLLPACYSGAEKFRVQMTNDFAVFGFQALASLGAGYLLSGLGWRVLLVACIPMIGLQLALLAAWKYSKSRVLPIANN</sequence>
<evidence type="ECO:0000259" key="5">
    <source>
        <dbReference type="PROSITE" id="PS50850"/>
    </source>
</evidence>
<feature type="transmembrane region" description="Helical" evidence="4">
    <location>
        <begin position="277"/>
        <end position="299"/>
    </location>
</feature>
<keyword evidence="2 4" id="KW-1133">Transmembrane helix</keyword>
<feature type="transmembrane region" description="Helical" evidence="4">
    <location>
        <begin position="210"/>
        <end position="229"/>
    </location>
</feature>
<dbReference type="InterPro" id="IPR036259">
    <property type="entry name" value="MFS_trans_sf"/>
</dbReference>
<evidence type="ECO:0000313" key="6">
    <source>
        <dbReference type="EMBL" id="MBT1444339.1"/>
    </source>
</evidence>
<feature type="transmembrane region" description="Helical" evidence="4">
    <location>
        <begin position="134"/>
        <end position="156"/>
    </location>
</feature>
<feature type="transmembrane region" description="Helical" evidence="4">
    <location>
        <begin position="249"/>
        <end position="270"/>
    </location>
</feature>
<accession>A0ABS5V1J3</accession>
<dbReference type="Proteomes" id="UP001195903">
    <property type="component" value="Unassembled WGS sequence"/>
</dbReference>
<organism evidence="6 7">
    <name type="scientific">Shewanella jiangmenensis</name>
    <dbReference type="NCBI Taxonomy" id="2837387"/>
    <lineage>
        <taxon>Bacteria</taxon>
        <taxon>Pseudomonadati</taxon>
        <taxon>Pseudomonadota</taxon>
        <taxon>Gammaproteobacteria</taxon>
        <taxon>Alteromonadales</taxon>
        <taxon>Shewanellaceae</taxon>
        <taxon>Shewanella</taxon>
    </lineage>
</organism>
<feature type="domain" description="Major facilitator superfamily (MFS) profile" evidence="5">
    <location>
        <begin position="209"/>
        <end position="397"/>
    </location>
</feature>
<feature type="transmembrane region" description="Helical" evidence="4">
    <location>
        <begin position="94"/>
        <end position="114"/>
    </location>
</feature>
<feature type="transmembrane region" description="Helical" evidence="4">
    <location>
        <begin position="162"/>
        <end position="181"/>
    </location>
</feature>
<feature type="transmembrane region" description="Helical" evidence="4">
    <location>
        <begin position="41"/>
        <end position="61"/>
    </location>
</feature>
<dbReference type="PANTHER" id="PTHR23534">
    <property type="entry name" value="MFS PERMEASE"/>
    <property type="match status" value="1"/>
</dbReference>
<protein>
    <submittedName>
        <fullName evidence="6">MFS transporter</fullName>
    </submittedName>
</protein>
<feature type="transmembrane region" description="Helical" evidence="4">
    <location>
        <begin position="70"/>
        <end position="88"/>
    </location>
</feature>
<name>A0ABS5V1J3_9GAMM</name>
<dbReference type="InterPro" id="IPR020846">
    <property type="entry name" value="MFS_dom"/>
</dbReference>
<keyword evidence="1 4" id="KW-0812">Transmembrane</keyword>
<dbReference type="PANTHER" id="PTHR23534:SF1">
    <property type="entry name" value="MAJOR FACILITATOR SUPERFAMILY PROTEIN"/>
    <property type="match status" value="1"/>
</dbReference>
<dbReference type="RefSeq" id="WP_214506531.1">
    <property type="nucleotide sequence ID" value="NZ_JAHEPS010000002.1"/>
</dbReference>
<reference evidence="6 7" key="1">
    <citation type="submission" date="2021-05" db="EMBL/GenBank/DDBJ databases">
        <title>Shewanella sp. JM162201.</title>
        <authorList>
            <person name="Xu S."/>
            <person name="Li A."/>
        </authorList>
    </citation>
    <scope>NUCLEOTIDE SEQUENCE [LARGE SCALE GENOMIC DNA]</scope>
    <source>
        <strain evidence="6 7">JM162201</strain>
    </source>
</reference>
<evidence type="ECO:0000256" key="3">
    <source>
        <dbReference type="ARBA" id="ARBA00023136"/>
    </source>
</evidence>
<dbReference type="EMBL" id="JAHEPS010000002">
    <property type="protein sequence ID" value="MBT1444339.1"/>
    <property type="molecule type" value="Genomic_DNA"/>
</dbReference>
<evidence type="ECO:0000256" key="1">
    <source>
        <dbReference type="ARBA" id="ARBA00022692"/>
    </source>
</evidence>
<evidence type="ECO:0000313" key="7">
    <source>
        <dbReference type="Proteomes" id="UP001195903"/>
    </source>
</evidence>
<keyword evidence="3 4" id="KW-0472">Membrane</keyword>
<feature type="transmembrane region" description="Helical" evidence="4">
    <location>
        <begin position="305"/>
        <end position="329"/>
    </location>
</feature>
<proteinExistence type="predicted"/>
<dbReference type="Gene3D" id="1.20.1250.20">
    <property type="entry name" value="MFS general substrate transporter like domains"/>
    <property type="match status" value="1"/>
</dbReference>
<comment type="caution">
    <text evidence="6">The sequence shown here is derived from an EMBL/GenBank/DDBJ whole genome shotgun (WGS) entry which is preliminary data.</text>
</comment>
<dbReference type="SUPFAM" id="SSF103473">
    <property type="entry name" value="MFS general substrate transporter"/>
    <property type="match status" value="1"/>
</dbReference>
<dbReference type="InterPro" id="IPR011701">
    <property type="entry name" value="MFS"/>
</dbReference>
<evidence type="ECO:0000256" key="2">
    <source>
        <dbReference type="ARBA" id="ARBA00022989"/>
    </source>
</evidence>
<dbReference type="Pfam" id="PF07690">
    <property type="entry name" value="MFS_1"/>
    <property type="match status" value="1"/>
</dbReference>
<dbReference type="PROSITE" id="PS50850">
    <property type="entry name" value="MFS"/>
    <property type="match status" value="1"/>
</dbReference>
<feature type="transmembrane region" description="Helical" evidence="4">
    <location>
        <begin position="341"/>
        <end position="359"/>
    </location>
</feature>
<evidence type="ECO:0000256" key="4">
    <source>
        <dbReference type="SAM" id="Phobius"/>
    </source>
</evidence>
<gene>
    <name evidence="6" type="ORF">KJI95_07340</name>
</gene>
<keyword evidence="7" id="KW-1185">Reference proteome</keyword>